<dbReference type="InParanoid" id="A0A136J1R7"/>
<name>A0A136J1R7_9PEZI</name>
<evidence type="ECO:0000313" key="1">
    <source>
        <dbReference type="EMBL" id="KXJ91158.1"/>
    </source>
</evidence>
<accession>A0A136J1R7</accession>
<dbReference type="EMBL" id="KQ964251">
    <property type="protein sequence ID" value="KXJ91158.1"/>
    <property type="molecule type" value="Genomic_DNA"/>
</dbReference>
<gene>
    <name evidence="1" type="ORF">Micbo1qcDRAFT_69806</name>
</gene>
<sequence>MACFACLSACFAAGLYNFQRPGFAQARPDFPPANSTRRSSCVLSFWVSSPSQRRPEAISDIMIPANFSLAPQPVRATLLGGVERSAVRARMLACPC</sequence>
<keyword evidence="2" id="KW-1185">Reference proteome</keyword>
<evidence type="ECO:0000313" key="2">
    <source>
        <dbReference type="Proteomes" id="UP000070501"/>
    </source>
</evidence>
<protein>
    <submittedName>
        <fullName evidence="1">Uncharacterized protein</fullName>
    </submittedName>
</protein>
<proteinExistence type="predicted"/>
<reference evidence="2" key="1">
    <citation type="submission" date="2016-02" db="EMBL/GenBank/DDBJ databases">
        <title>Draft genome sequence of Microdochium bolleyi, a fungal endophyte of beachgrass.</title>
        <authorList>
            <consortium name="DOE Joint Genome Institute"/>
            <person name="David A.S."/>
            <person name="May G."/>
            <person name="Haridas S."/>
            <person name="Lim J."/>
            <person name="Wang M."/>
            <person name="Labutti K."/>
            <person name="Lipzen A."/>
            <person name="Barry K."/>
            <person name="Grigoriev I.V."/>
        </authorList>
    </citation>
    <scope>NUCLEOTIDE SEQUENCE [LARGE SCALE GENOMIC DNA]</scope>
    <source>
        <strain evidence="2">J235TASD1</strain>
    </source>
</reference>
<dbReference type="Proteomes" id="UP000070501">
    <property type="component" value="Unassembled WGS sequence"/>
</dbReference>
<organism evidence="1 2">
    <name type="scientific">Microdochium bolleyi</name>
    <dbReference type="NCBI Taxonomy" id="196109"/>
    <lineage>
        <taxon>Eukaryota</taxon>
        <taxon>Fungi</taxon>
        <taxon>Dikarya</taxon>
        <taxon>Ascomycota</taxon>
        <taxon>Pezizomycotina</taxon>
        <taxon>Sordariomycetes</taxon>
        <taxon>Xylariomycetidae</taxon>
        <taxon>Xylariales</taxon>
        <taxon>Microdochiaceae</taxon>
        <taxon>Microdochium</taxon>
    </lineage>
</organism>
<dbReference type="AlphaFoldDB" id="A0A136J1R7"/>